<accession>A0AAN7VLL9</accession>
<protein>
    <recommendedName>
        <fullName evidence="4">Vacuolar protein sorting-associated protein 62</fullName>
    </recommendedName>
</protein>
<dbReference type="Proteomes" id="UP001310594">
    <property type="component" value="Unassembled WGS sequence"/>
</dbReference>
<dbReference type="EMBL" id="JAVRQU010000020">
    <property type="protein sequence ID" value="KAK5691937.1"/>
    <property type="molecule type" value="Genomic_DNA"/>
</dbReference>
<dbReference type="Pfam" id="PF06101">
    <property type="entry name" value="Vps62"/>
    <property type="match status" value="1"/>
</dbReference>
<dbReference type="PANTHER" id="PTHR48174">
    <property type="entry name" value="DUF946 FAMILY PROTEIN"/>
    <property type="match status" value="1"/>
</dbReference>
<keyword evidence="1" id="KW-0732">Signal</keyword>
<feature type="signal peptide" evidence="1">
    <location>
        <begin position="1"/>
        <end position="19"/>
    </location>
</feature>
<dbReference type="PANTHER" id="PTHR48174:SF5">
    <property type="entry name" value="VACUOLAR PROTEIN SORTING-ASSOCIATED PROTEIN 62"/>
    <property type="match status" value="1"/>
</dbReference>
<evidence type="ECO:0000313" key="2">
    <source>
        <dbReference type="EMBL" id="KAK5691937.1"/>
    </source>
</evidence>
<dbReference type="AlphaFoldDB" id="A0AAN7VLL9"/>
<proteinExistence type="predicted"/>
<gene>
    <name evidence="2" type="ORF">LTR97_011108</name>
</gene>
<evidence type="ECO:0008006" key="4">
    <source>
        <dbReference type="Google" id="ProtNLM"/>
    </source>
</evidence>
<sequence>MHLIASTASLLAFVSSAFGAPLIKREAVPSYVVDYAPMVYLYSTDPYRPADIISQLGHTHPEVNFTAVSGAPAALTLDNLSELNNFGDVYLTSNDNVETNPDWLYGVTPNDDHKTDGAVSCAIIVNDHGAGQVDVFYMYFYAFGTFYIDHFRLSTLEAMGGRSCTDFGGDFFGLKALGFDGFNIGDHVGDWEHNMVRFQDEKPQSIWYSQHANGEAFEYSVVEKYKDNVKRPVVYSANGSHANYAIKGDHDHAIPNINLPQGLIEDHTDAGLVWDPTLSAYYVKYDAASSTFTAYDDNTPTDWLKFTGHWGDQQYPKSDPRQETILGIDGTQKYTGGPTGPEDKQLNRTKVCPDNGNDCILRSILVP</sequence>
<evidence type="ECO:0000256" key="1">
    <source>
        <dbReference type="SAM" id="SignalP"/>
    </source>
</evidence>
<organism evidence="2 3">
    <name type="scientific">Elasticomyces elasticus</name>
    <dbReference type="NCBI Taxonomy" id="574655"/>
    <lineage>
        <taxon>Eukaryota</taxon>
        <taxon>Fungi</taxon>
        <taxon>Dikarya</taxon>
        <taxon>Ascomycota</taxon>
        <taxon>Pezizomycotina</taxon>
        <taxon>Dothideomycetes</taxon>
        <taxon>Dothideomycetidae</taxon>
        <taxon>Mycosphaerellales</taxon>
        <taxon>Teratosphaeriaceae</taxon>
        <taxon>Elasticomyces</taxon>
    </lineage>
</organism>
<reference evidence="2" key="1">
    <citation type="submission" date="2023-08" db="EMBL/GenBank/DDBJ databases">
        <title>Black Yeasts Isolated from many extreme environments.</title>
        <authorList>
            <person name="Coleine C."/>
            <person name="Stajich J.E."/>
            <person name="Selbmann L."/>
        </authorList>
    </citation>
    <scope>NUCLEOTIDE SEQUENCE</scope>
    <source>
        <strain evidence="2">CCFEE 5810</strain>
    </source>
</reference>
<dbReference type="InterPro" id="IPR009291">
    <property type="entry name" value="Vps62"/>
</dbReference>
<comment type="caution">
    <text evidence="2">The sequence shown here is derived from an EMBL/GenBank/DDBJ whole genome shotgun (WGS) entry which is preliminary data.</text>
</comment>
<feature type="chain" id="PRO_5042998040" description="Vacuolar protein sorting-associated protein 62" evidence="1">
    <location>
        <begin position="20"/>
        <end position="367"/>
    </location>
</feature>
<name>A0AAN7VLL9_9PEZI</name>
<evidence type="ECO:0000313" key="3">
    <source>
        <dbReference type="Proteomes" id="UP001310594"/>
    </source>
</evidence>